<name>S5DJE1_9ACTN</name>
<evidence type="ECO:0000313" key="1">
    <source>
        <dbReference type="EMBL" id="AGQ18921.1"/>
    </source>
</evidence>
<protein>
    <submittedName>
        <fullName evidence="1">MedDCM-OCT-S28-C70-cds14</fullName>
    </submittedName>
</protein>
<dbReference type="EMBL" id="KC811116">
    <property type="protein sequence ID" value="AGQ18921.1"/>
    <property type="molecule type" value="Genomic_DNA"/>
</dbReference>
<reference evidence="1" key="1">
    <citation type="journal article" date="2013" name="Sci. Rep.">
        <title>Metagenomics uncovers a new group of low GC and ultra-small marine Actinobacteria.</title>
        <authorList>
            <person name="Ghai R."/>
            <person name="Mizuno C.M."/>
            <person name="Picazo A."/>
            <person name="Camacho A."/>
            <person name="Rodriguez-Valera F."/>
        </authorList>
    </citation>
    <scope>NUCLEOTIDE SEQUENCE</scope>
</reference>
<organism evidence="1">
    <name type="scientific">Candidatus Actinomarina minuta</name>
    <dbReference type="NCBI Taxonomy" id="1389454"/>
    <lineage>
        <taxon>Bacteria</taxon>
        <taxon>Bacillati</taxon>
        <taxon>Actinomycetota</taxon>
        <taxon>Actinomycetes</taxon>
        <taxon>Candidatus Actinomarinidae</taxon>
        <taxon>Candidatus Actinomarinales</taxon>
        <taxon>Candidatus Actinomarineae</taxon>
        <taxon>Candidatus Actinomarinaceae</taxon>
        <taxon>Candidatus Actinomarina</taxon>
    </lineage>
</organism>
<dbReference type="AlphaFoldDB" id="S5DJE1"/>
<proteinExistence type="predicted"/>
<accession>S5DJE1</accession>
<sequence>MEYNFLLLEGQNLLYDNKSKLCSLNKESLEILTEEYTLISNTIPHENSLVSEIVDLVKNNETIVSFEKVTSALKEIDNDQIVSHLKREDYRKISYPIITRTEHIKKYLINYSFLFSVDRFLSTSSFQGIELDSWYQ</sequence>